<comment type="caution">
    <text evidence="3">The sequence shown here is derived from an EMBL/GenBank/DDBJ whole genome shotgun (WGS) entry which is preliminary data.</text>
</comment>
<dbReference type="PANTHER" id="PTHR34406">
    <property type="entry name" value="PROTEIN YCEI"/>
    <property type="match status" value="1"/>
</dbReference>
<organism evidence="3 4">
    <name type="scientific">Pannonibacter tanglangensis</name>
    <dbReference type="NCBI Taxonomy" id="2750084"/>
    <lineage>
        <taxon>Bacteria</taxon>
        <taxon>Pseudomonadati</taxon>
        <taxon>Pseudomonadota</taxon>
        <taxon>Alphaproteobacteria</taxon>
        <taxon>Hyphomicrobiales</taxon>
        <taxon>Stappiaceae</taxon>
        <taxon>Pannonibacter</taxon>
    </lineage>
</organism>
<reference evidence="4" key="1">
    <citation type="submission" date="2020-01" db="EMBL/GenBank/DDBJ databases">
        <authorList>
            <person name="Fang Y."/>
            <person name="Sun R."/>
            <person name="Nie L."/>
            <person name="He J."/>
            <person name="Hao L."/>
            <person name="Wang L."/>
            <person name="Su S."/>
            <person name="Lv E."/>
            <person name="Zhang Z."/>
            <person name="Xie R."/>
            <person name="Liu H."/>
        </authorList>
    </citation>
    <scope>NUCLEOTIDE SEQUENCE [LARGE SCALE GENOMIC DNA]</scope>
    <source>
        <strain evidence="4">XCT-53</strain>
    </source>
</reference>
<dbReference type="RefSeq" id="WP_161708412.1">
    <property type="nucleotide sequence ID" value="NZ_JAABLQ010000001.1"/>
</dbReference>
<proteinExistence type="predicted"/>
<gene>
    <name evidence="3" type="ORF">GWI72_08870</name>
</gene>
<accession>A0A7X5J8C1</accession>
<evidence type="ECO:0000313" key="4">
    <source>
        <dbReference type="Proteomes" id="UP000586722"/>
    </source>
</evidence>
<dbReference type="Proteomes" id="UP000586722">
    <property type="component" value="Unassembled WGS sequence"/>
</dbReference>
<sequence>MRRLFATAALALSLAAGVPALAADWTVDPARSSLGFAVDQGGQAVEATFRTWTATIRFDPANLAEARIEATIETGGIVTANPQFVEMIPGADWLAAATFPTATFTSGAVTALGGNAYRMDGTLTLRGQAQPVVVDFTLDITDASARAVGTAKVKRTAFGVGASFPPSTVGDDVTIKLDLTASR</sequence>
<evidence type="ECO:0000313" key="3">
    <source>
        <dbReference type="EMBL" id="NBN78377.1"/>
    </source>
</evidence>
<evidence type="ECO:0000256" key="1">
    <source>
        <dbReference type="SAM" id="SignalP"/>
    </source>
</evidence>
<dbReference type="InterPro" id="IPR007372">
    <property type="entry name" value="Lipid/polyisoprenoid-bd_YceI"/>
</dbReference>
<dbReference type="Pfam" id="PF04264">
    <property type="entry name" value="YceI"/>
    <property type="match status" value="1"/>
</dbReference>
<dbReference type="AlphaFoldDB" id="A0A7X5J8C1"/>
<feature type="domain" description="Lipid/polyisoprenoid-binding YceI-like" evidence="2">
    <location>
        <begin position="24"/>
        <end position="182"/>
    </location>
</feature>
<dbReference type="Gene3D" id="2.40.128.110">
    <property type="entry name" value="Lipid/polyisoprenoid-binding, YceI-like"/>
    <property type="match status" value="1"/>
</dbReference>
<feature type="signal peptide" evidence="1">
    <location>
        <begin position="1"/>
        <end position="22"/>
    </location>
</feature>
<dbReference type="EMBL" id="JAABLQ010000001">
    <property type="protein sequence ID" value="NBN78377.1"/>
    <property type="molecule type" value="Genomic_DNA"/>
</dbReference>
<keyword evidence="1" id="KW-0732">Signal</keyword>
<dbReference type="SMART" id="SM00867">
    <property type="entry name" value="YceI"/>
    <property type="match status" value="1"/>
</dbReference>
<feature type="chain" id="PRO_5031501527" evidence="1">
    <location>
        <begin position="23"/>
        <end position="183"/>
    </location>
</feature>
<dbReference type="InterPro" id="IPR036761">
    <property type="entry name" value="TTHA0802/YceI-like_sf"/>
</dbReference>
<name>A0A7X5J8C1_9HYPH</name>
<dbReference type="SUPFAM" id="SSF101874">
    <property type="entry name" value="YceI-like"/>
    <property type="match status" value="1"/>
</dbReference>
<evidence type="ECO:0000259" key="2">
    <source>
        <dbReference type="SMART" id="SM00867"/>
    </source>
</evidence>
<keyword evidence="4" id="KW-1185">Reference proteome</keyword>
<protein>
    <submittedName>
        <fullName evidence="3">Polyisoprenoid-binding protein</fullName>
    </submittedName>
</protein>
<dbReference type="PANTHER" id="PTHR34406:SF1">
    <property type="entry name" value="PROTEIN YCEI"/>
    <property type="match status" value="1"/>
</dbReference>